<accession>A0ACD0WCT5</accession>
<gene>
    <name evidence="1" type="ORF">EJF14_10432</name>
</gene>
<dbReference type="EMBL" id="CP038484">
    <property type="protein sequence ID" value="QFZ25339.1"/>
    <property type="molecule type" value="Genomic_DNA"/>
</dbReference>
<reference evidence="2" key="1">
    <citation type="journal article" date="2019" name="MBio">
        <title>Comparative genomics for the elucidation of multidrug resistance (MDR) in Candida lusitaniae.</title>
        <authorList>
            <person name="Kannan A."/>
            <person name="Asner S.A."/>
            <person name="Trachsel E."/>
            <person name="Kelly S."/>
            <person name="Parker J."/>
            <person name="Sanglard D."/>
        </authorList>
    </citation>
    <scope>NUCLEOTIDE SEQUENCE [LARGE SCALE GENOMIC DNA]</scope>
    <source>
        <strain evidence="2">P1</strain>
    </source>
</reference>
<evidence type="ECO:0000313" key="2">
    <source>
        <dbReference type="Proteomes" id="UP000326582"/>
    </source>
</evidence>
<evidence type="ECO:0000313" key="1">
    <source>
        <dbReference type="EMBL" id="QFZ25339.1"/>
    </source>
</evidence>
<organism evidence="1 2">
    <name type="scientific">Clavispora lusitaniae</name>
    <name type="common">Candida lusitaniae</name>
    <dbReference type="NCBI Taxonomy" id="36911"/>
    <lineage>
        <taxon>Eukaryota</taxon>
        <taxon>Fungi</taxon>
        <taxon>Dikarya</taxon>
        <taxon>Ascomycota</taxon>
        <taxon>Saccharomycotina</taxon>
        <taxon>Pichiomycetes</taxon>
        <taxon>Metschnikowiaceae</taxon>
        <taxon>Clavispora</taxon>
    </lineage>
</organism>
<proteinExistence type="predicted"/>
<dbReference type="Proteomes" id="UP000326582">
    <property type="component" value="Chromosome 1"/>
</dbReference>
<name>A0ACD0WCT5_CLALS</name>
<keyword evidence="2" id="KW-1185">Reference proteome</keyword>
<sequence>MGADIRVVLAVGRLAVLSFLHTRQPISLSEGVKRKWAASVDKEKFSVLFFWENFDNQISADPFATFSSVSQWAERHGCWVSSSQWPHFSSGKKKKCFVNRARCVMSRHLFADKRSKAESAMELRDVSYTQCRAPKKKKKNVVQAEEVTPDKINGC</sequence>
<protein>
    <submittedName>
        <fullName evidence="1">Uncharacterized protein</fullName>
    </submittedName>
</protein>